<dbReference type="AlphaFoldDB" id="A0A8X6M2Z9"/>
<name>A0A8X6M2Z9_TRICU</name>
<evidence type="ECO:0000313" key="1">
    <source>
        <dbReference type="EMBL" id="GFQ82901.1"/>
    </source>
</evidence>
<dbReference type="OrthoDB" id="6424198at2759"/>
<dbReference type="Proteomes" id="UP000887116">
    <property type="component" value="Unassembled WGS sequence"/>
</dbReference>
<gene>
    <name evidence="2" type="primary">X975_26018</name>
    <name evidence="1" type="ORF">TNCT_337631</name>
    <name evidence="2" type="ORF">TNCT_662821</name>
</gene>
<dbReference type="EMBL" id="BMAO01029205">
    <property type="protein sequence ID" value="GFR30082.1"/>
    <property type="molecule type" value="Genomic_DNA"/>
</dbReference>
<dbReference type="EMBL" id="BMAO01012639">
    <property type="protein sequence ID" value="GFQ82901.1"/>
    <property type="molecule type" value="Genomic_DNA"/>
</dbReference>
<evidence type="ECO:0000313" key="3">
    <source>
        <dbReference type="Proteomes" id="UP000887116"/>
    </source>
</evidence>
<accession>A0A8X6M2Z9</accession>
<organism evidence="2 3">
    <name type="scientific">Trichonephila clavata</name>
    <name type="common">Joro spider</name>
    <name type="synonym">Nephila clavata</name>
    <dbReference type="NCBI Taxonomy" id="2740835"/>
    <lineage>
        <taxon>Eukaryota</taxon>
        <taxon>Metazoa</taxon>
        <taxon>Ecdysozoa</taxon>
        <taxon>Arthropoda</taxon>
        <taxon>Chelicerata</taxon>
        <taxon>Arachnida</taxon>
        <taxon>Araneae</taxon>
        <taxon>Araneomorphae</taxon>
        <taxon>Entelegynae</taxon>
        <taxon>Araneoidea</taxon>
        <taxon>Nephilidae</taxon>
        <taxon>Trichonephila</taxon>
    </lineage>
</organism>
<comment type="caution">
    <text evidence="2">The sequence shown here is derived from an EMBL/GenBank/DDBJ whole genome shotgun (WGS) entry which is preliminary data.</text>
</comment>
<proteinExistence type="predicted"/>
<sequence>MVKGRSRREAVLDMLESTVSLNSSKWEVTSDENSSRERDVRDLDIIHKYLKQMSPKADYNDQVMASYLQCSGMLSSNNHCLERLACQFSDNSSKMAALEKDVSSLIIYTILSNKFIKGDFKERLRKAAFYARDSNGQCGLYFCSRNDFRL</sequence>
<keyword evidence="3" id="KW-1185">Reference proteome</keyword>
<evidence type="ECO:0000313" key="2">
    <source>
        <dbReference type="EMBL" id="GFR30082.1"/>
    </source>
</evidence>
<protein>
    <submittedName>
        <fullName evidence="2">Uncharacterized protein</fullName>
    </submittedName>
</protein>
<reference evidence="2" key="1">
    <citation type="submission" date="2020-07" db="EMBL/GenBank/DDBJ databases">
        <title>Multicomponent nature underlies the extraordinary mechanical properties of spider dragline silk.</title>
        <authorList>
            <person name="Kono N."/>
            <person name="Nakamura H."/>
            <person name="Mori M."/>
            <person name="Yoshida Y."/>
            <person name="Ohtoshi R."/>
            <person name="Malay A.D."/>
            <person name="Moran D.A.P."/>
            <person name="Tomita M."/>
            <person name="Numata K."/>
            <person name="Arakawa K."/>
        </authorList>
    </citation>
    <scope>NUCLEOTIDE SEQUENCE</scope>
</reference>